<dbReference type="FunFam" id="3.40.309.10:FF:000012">
    <property type="entry name" value="Betaine aldehyde dehydrogenase"/>
    <property type="match status" value="1"/>
</dbReference>
<comment type="similarity">
    <text evidence="1 4">Belongs to the aldehyde dehydrogenase family.</text>
</comment>
<dbReference type="FunFam" id="3.40.605.10:FF:000007">
    <property type="entry name" value="NAD/NADP-dependent betaine aldehyde dehydrogenase"/>
    <property type="match status" value="1"/>
</dbReference>
<dbReference type="InterPro" id="IPR016163">
    <property type="entry name" value="Ald_DH_C"/>
</dbReference>
<dbReference type="EMBL" id="AORC01000011">
    <property type="protein sequence ID" value="EYT48930.1"/>
    <property type="molecule type" value="Genomic_DNA"/>
</dbReference>
<dbReference type="PROSITE" id="PS00687">
    <property type="entry name" value="ALDEHYDE_DEHYDR_GLU"/>
    <property type="match status" value="1"/>
</dbReference>
<feature type="active site" evidence="3">
    <location>
        <position position="281"/>
    </location>
</feature>
<evidence type="ECO:0000256" key="4">
    <source>
        <dbReference type="RuleBase" id="RU003345"/>
    </source>
</evidence>
<evidence type="ECO:0000256" key="1">
    <source>
        <dbReference type="ARBA" id="ARBA00009986"/>
    </source>
</evidence>
<dbReference type="AlphaFoldDB" id="A0A022KT28"/>
<dbReference type="Gene3D" id="3.40.605.10">
    <property type="entry name" value="Aldehyde Dehydrogenase, Chain A, domain 1"/>
    <property type="match status" value="1"/>
</dbReference>
<organism evidence="7 8">
    <name type="scientific">Brachybacterium muris UCD-AY4</name>
    <dbReference type="NCBI Taxonomy" id="1249481"/>
    <lineage>
        <taxon>Bacteria</taxon>
        <taxon>Bacillati</taxon>
        <taxon>Actinomycetota</taxon>
        <taxon>Actinomycetes</taxon>
        <taxon>Micrococcales</taxon>
        <taxon>Dermabacteraceae</taxon>
        <taxon>Brachybacterium</taxon>
    </lineage>
</organism>
<dbReference type="InterPro" id="IPR029510">
    <property type="entry name" value="Ald_DH_CS_GLU"/>
</dbReference>
<reference evidence="7 8" key="1">
    <citation type="journal article" date="2013" name="Genome Announc.">
        <title>Draft genome sequence of an Actinobacterium, Brachybacterium muris strain UCD-AY4.</title>
        <authorList>
            <person name="Lo J.R."/>
            <person name="Lang J.M."/>
            <person name="Darling A.E."/>
            <person name="Eisen J.A."/>
            <person name="Coil D.A."/>
        </authorList>
    </citation>
    <scope>NUCLEOTIDE SEQUENCE [LARGE SCALE GENOMIC DNA]</scope>
    <source>
        <strain evidence="7 8">UCD-AY4</strain>
    </source>
</reference>
<evidence type="ECO:0000313" key="8">
    <source>
        <dbReference type="Proteomes" id="UP000019754"/>
    </source>
</evidence>
<evidence type="ECO:0000256" key="3">
    <source>
        <dbReference type="PROSITE-ProRule" id="PRU10007"/>
    </source>
</evidence>
<dbReference type="Proteomes" id="UP000019754">
    <property type="component" value="Unassembled WGS sequence"/>
</dbReference>
<dbReference type="InterPro" id="IPR016162">
    <property type="entry name" value="Ald_DH_N"/>
</dbReference>
<dbReference type="PANTHER" id="PTHR11699">
    <property type="entry name" value="ALDEHYDE DEHYDROGENASE-RELATED"/>
    <property type="match status" value="1"/>
</dbReference>
<dbReference type="InterPro" id="IPR016161">
    <property type="entry name" value="Ald_DH/histidinol_DH"/>
</dbReference>
<dbReference type="SUPFAM" id="SSF53720">
    <property type="entry name" value="ALDH-like"/>
    <property type="match status" value="1"/>
</dbReference>
<evidence type="ECO:0000259" key="6">
    <source>
        <dbReference type="Pfam" id="PF00171"/>
    </source>
</evidence>
<feature type="region of interest" description="Disordered" evidence="5">
    <location>
        <begin position="1"/>
        <end position="23"/>
    </location>
</feature>
<name>A0A022KT28_9MICO</name>
<dbReference type="RefSeq" id="WP_017823490.1">
    <property type="nucleotide sequence ID" value="NZ_AORC01000011.1"/>
</dbReference>
<evidence type="ECO:0000313" key="7">
    <source>
        <dbReference type="EMBL" id="EYT48930.1"/>
    </source>
</evidence>
<dbReference type="InterPro" id="IPR015590">
    <property type="entry name" value="Aldehyde_DH_dom"/>
</dbReference>
<keyword evidence="2 4" id="KW-0560">Oxidoreductase</keyword>
<dbReference type="Gene3D" id="3.40.309.10">
    <property type="entry name" value="Aldehyde Dehydrogenase, Chain A, domain 2"/>
    <property type="match status" value="1"/>
</dbReference>
<comment type="caution">
    <text evidence="7">The sequence shown here is derived from an EMBL/GenBank/DDBJ whole genome shotgun (WGS) entry which is preliminary data.</text>
</comment>
<dbReference type="GO" id="GO:0016620">
    <property type="term" value="F:oxidoreductase activity, acting on the aldehyde or oxo group of donors, NAD or NADP as acceptor"/>
    <property type="evidence" value="ECO:0007669"/>
    <property type="project" value="InterPro"/>
</dbReference>
<feature type="domain" description="Aldehyde dehydrogenase" evidence="6">
    <location>
        <begin position="51"/>
        <end position="503"/>
    </location>
</feature>
<sequence>MTTPDHAPGQHDTSEQADPQPPAATAPALWAQLMGADAVGSWIDGVVHSGDGDEVPLIDPATEQQLFTYRDGGEEAVDAAVQSARIAQQRWWGMTASDRGRVLWRIGQLVREQLEPIARLEARTGGKILGDARAETTKVAEMFEYYAGWADKQHGETIPVPTSHLTYTLREPYGVVAQMTPWNAPVFTAGWQLAPALAAGNGVVLKPSELTPLTSIVLASLVEQAGAPRGLVAVIAGLGPTAGQRLVTHSGIGKVVFVGSPATGRRIAAAAGEALIPCVLELGGKSANIVFEDADLDRAVGGAAAAIFSGAGQSCVAGSRLLVQRSVHDQVVERLGELARSIQQGDPLAADTQVGPVQNRAQLERITELVDAAAGTAQVVAGGARLDREGFFFPPTLLSGVSNTDPIAQQEVFGPVVAAIPFDTEAEAIELANATEFGLAGAVWTGAVDRAHRVARRLRAGTIWVNSYKTINVMAPFGGFGHSGHGRSSGWDGLLEYSEPKAVWVETDDQAPLAFGY</sequence>
<gene>
    <name evidence="7" type="ORF">D641_0109815</name>
</gene>
<dbReference type="HOGENOM" id="CLU_005391_0_2_11"/>
<protein>
    <submittedName>
        <fullName evidence="7">Aldehyde dehydrogenase</fullName>
    </submittedName>
</protein>
<dbReference type="Pfam" id="PF00171">
    <property type="entry name" value="Aldedh"/>
    <property type="match status" value="1"/>
</dbReference>
<proteinExistence type="inferred from homology"/>
<evidence type="ECO:0000256" key="5">
    <source>
        <dbReference type="SAM" id="MobiDB-lite"/>
    </source>
</evidence>
<evidence type="ECO:0000256" key="2">
    <source>
        <dbReference type="ARBA" id="ARBA00023002"/>
    </source>
</evidence>
<dbReference type="STRING" id="1249481.D641_0109815"/>
<keyword evidence="8" id="KW-1185">Reference proteome</keyword>
<accession>A0A022KT28</accession>